<gene>
    <name evidence="1" type="ORF">CYMTET_4841</name>
</gene>
<reference evidence="1 2" key="1">
    <citation type="journal article" date="2015" name="Genome Biol. Evol.">
        <title>Comparative Genomics of a Bacterivorous Green Alga Reveals Evolutionary Causalities and Consequences of Phago-Mixotrophic Mode of Nutrition.</title>
        <authorList>
            <person name="Burns J.A."/>
            <person name="Paasch A."/>
            <person name="Narechania A."/>
            <person name="Kim E."/>
        </authorList>
    </citation>
    <scope>NUCLEOTIDE SEQUENCE [LARGE SCALE GENOMIC DNA]</scope>
    <source>
        <strain evidence="1 2">PLY_AMNH</strain>
    </source>
</reference>
<proteinExistence type="predicted"/>
<sequence>MTHSPPPSSALREQPTWPAVLTPSAKPAHESFCAQLTTDLCHELLENLPARNAELERKLCLAVLANEKIARHEVERALLLKSFDYRVLNLLLYKARGVSVNEDYMHFLAASEMLVEISDDLFDYEEDVASNAFNVYRMFIHMYGAHQAGKELAQYIQALEGVYQQRLQLLPADLSCKYQQRCRDAFRSGGGAIQDDQDDGRWTLPAPITNELSFRRRISAA</sequence>
<dbReference type="EMBL" id="LGRX02000774">
    <property type="protein sequence ID" value="KAK3287659.1"/>
    <property type="molecule type" value="Genomic_DNA"/>
</dbReference>
<comment type="caution">
    <text evidence="1">The sequence shown here is derived from an EMBL/GenBank/DDBJ whole genome shotgun (WGS) entry which is preliminary data.</text>
</comment>
<keyword evidence="2" id="KW-1185">Reference proteome</keyword>
<evidence type="ECO:0000313" key="2">
    <source>
        <dbReference type="Proteomes" id="UP001190700"/>
    </source>
</evidence>
<dbReference type="PANTHER" id="PTHR35754:SF2">
    <property type="entry name" value="ATP SYNTHASE SUBUNIT B"/>
    <property type="match status" value="1"/>
</dbReference>
<organism evidence="1 2">
    <name type="scientific">Cymbomonas tetramitiformis</name>
    <dbReference type="NCBI Taxonomy" id="36881"/>
    <lineage>
        <taxon>Eukaryota</taxon>
        <taxon>Viridiplantae</taxon>
        <taxon>Chlorophyta</taxon>
        <taxon>Pyramimonadophyceae</taxon>
        <taxon>Pyramimonadales</taxon>
        <taxon>Pyramimonadaceae</taxon>
        <taxon>Cymbomonas</taxon>
    </lineage>
</organism>
<name>A0AAE0LK39_9CHLO</name>
<evidence type="ECO:0000313" key="1">
    <source>
        <dbReference type="EMBL" id="KAK3287659.1"/>
    </source>
</evidence>
<dbReference type="AlphaFoldDB" id="A0AAE0LK39"/>
<protein>
    <submittedName>
        <fullName evidence="1">Uncharacterized protein</fullName>
    </submittedName>
</protein>
<dbReference type="Proteomes" id="UP001190700">
    <property type="component" value="Unassembled WGS sequence"/>
</dbReference>
<accession>A0AAE0LK39</accession>
<dbReference type="PANTHER" id="PTHR35754">
    <property type="entry name" value="ATP SYNTHASE SUBUNIT B"/>
    <property type="match status" value="1"/>
</dbReference>